<evidence type="ECO:0000313" key="1">
    <source>
        <dbReference type="EMBL" id="EDO60910.1"/>
    </source>
</evidence>
<reference evidence="1 2" key="1">
    <citation type="submission" date="2007-08" db="EMBL/GenBank/DDBJ databases">
        <title>Draft genome sequence of Clostridium leptum (DSM 753).</title>
        <authorList>
            <person name="Sudarsanam P."/>
            <person name="Ley R."/>
            <person name="Guruge J."/>
            <person name="Turnbaugh P.J."/>
            <person name="Mahowald M."/>
            <person name="Liep D."/>
            <person name="Gordon J."/>
        </authorList>
    </citation>
    <scope>NUCLEOTIDE SEQUENCE [LARGE SCALE GENOMIC DNA]</scope>
    <source>
        <strain evidence="1 2">DSM 753</strain>
    </source>
</reference>
<sequence>MDSESSPFPHPFGIFVKRKSFCAEPCRLPVPQKLSNAYA</sequence>
<comment type="caution">
    <text evidence="1">The sequence shown here is derived from an EMBL/GenBank/DDBJ whole genome shotgun (WGS) entry which is preliminary data.</text>
</comment>
<protein>
    <submittedName>
        <fullName evidence="1">Uncharacterized protein</fullName>
    </submittedName>
</protein>
<gene>
    <name evidence="1" type="ORF">CLOLEP_02522</name>
</gene>
<reference evidence="1 2" key="2">
    <citation type="submission" date="2007-08" db="EMBL/GenBank/DDBJ databases">
        <authorList>
            <person name="Fulton L."/>
            <person name="Clifton S."/>
            <person name="Fulton B."/>
            <person name="Xu J."/>
            <person name="Minx P."/>
            <person name="Pepin K.H."/>
            <person name="Johnson M."/>
            <person name="Thiruvilangam P."/>
            <person name="Bhonagiri V."/>
            <person name="Nash W.E."/>
            <person name="Wang C."/>
            <person name="Mardis E.R."/>
            <person name="Wilson R.K."/>
        </authorList>
    </citation>
    <scope>NUCLEOTIDE SEQUENCE [LARGE SCALE GENOMIC DNA]</scope>
    <source>
        <strain evidence="1 2">DSM 753</strain>
    </source>
</reference>
<proteinExistence type="predicted"/>
<organism evidence="1 2">
    <name type="scientific">[Clostridium] leptum DSM 753</name>
    <dbReference type="NCBI Taxonomy" id="428125"/>
    <lineage>
        <taxon>Bacteria</taxon>
        <taxon>Bacillati</taxon>
        <taxon>Bacillota</taxon>
        <taxon>Clostridia</taxon>
        <taxon>Eubacteriales</taxon>
        <taxon>Oscillospiraceae</taxon>
        <taxon>Oscillospiraceae incertae sedis</taxon>
    </lineage>
</organism>
<name>A7VVB0_9FIRM</name>
<dbReference type="HOGENOM" id="CLU_3307406_0_0_9"/>
<evidence type="ECO:0000313" key="2">
    <source>
        <dbReference type="Proteomes" id="UP000003490"/>
    </source>
</evidence>
<dbReference type="EMBL" id="ABCB02000019">
    <property type="protein sequence ID" value="EDO60910.1"/>
    <property type="molecule type" value="Genomic_DNA"/>
</dbReference>
<accession>A7VVB0</accession>
<dbReference type="Proteomes" id="UP000003490">
    <property type="component" value="Unassembled WGS sequence"/>
</dbReference>
<dbReference type="AlphaFoldDB" id="A7VVB0"/>